<dbReference type="RefSeq" id="WP_249286514.1">
    <property type="nucleotide sequence ID" value="NZ_JACRWC010000046.1"/>
</dbReference>
<dbReference type="Pfam" id="PF07155">
    <property type="entry name" value="ECF-ribofla_trS"/>
    <property type="match status" value="1"/>
</dbReference>
<dbReference type="InterPro" id="IPR030949">
    <property type="entry name" value="ECF_S_folate_fam"/>
</dbReference>
<feature type="transmembrane region" description="Helical" evidence="1">
    <location>
        <begin position="138"/>
        <end position="158"/>
    </location>
</feature>
<dbReference type="Gene3D" id="1.10.1760.20">
    <property type="match status" value="1"/>
</dbReference>
<feature type="transmembrane region" description="Helical" evidence="1">
    <location>
        <begin position="106"/>
        <end position="126"/>
    </location>
</feature>
<evidence type="ECO:0000313" key="3">
    <source>
        <dbReference type="Proteomes" id="UP000644115"/>
    </source>
</evidence>
<evidence type="ECO:0000256" key="1">
    <source>
        <dbReference type="SAM" id="Phobius"/>
    </source>
</evidence>
<proteinExistence type="predicted"/>
<dbReference type="Proteomes" id="UP000644115">
    <property type="component" value="Unassembled WGS sequence"/>
</dbReference>
<dbReference type="AlphaFoldDB" id="A0A923NF59"/>
<dbReference type="GO" id="GO:0016020">
    <property type="term" value="C:membrane"/>
    <property type="evidence" value="ECO:0007669"/>
    <property type="project" value="InterPro"/>
</dbReference>
<dbReference type="EMBL" id="JACRWC010000046">
    <property type="protein sequence ID" value="MBC5999030.1"/>
    <property type="molecule type" value="Genomic_DNA"/>
</dbReference>
<gene>
    <name evidence="2" type="ORF">H8876_03320</name>
</gene>
<sequence>MEQKSNTKRLVVLAFLIALEIILTRFCSIQTPIVRIGFGFLPVAMMGILYGPLWAGIGYAAGDVLGMLIFPSAAYFPGFTLTAFLTGMIFGFFLKGKEITWKSVLPASLLVILGCNLCLDTLWLSILMGDGYLALLPARILKCVLMLPIHLILIPFVWNRIVSKIPFAGQMTA</sequence>
<keyword evidence="1" id="KW-0472">Membrane</keyword>
<keyword evidence="1" id="KW-0812">Transmembrane</keyword>
<protein>
    <submittedName>
        <fullName evidence="2">Folate family ECF transporter S component</fullName>
    </submittedName>
</protein>
<dbReference type="InterPro" id="IPR009825">
    <property type="entry name" value="ECF_substrate-spec-like"/>
</dbReference>
<feature type="transmembrane region" description="Helical" evidence="1">
    <location>
        <begin position="40"/>
        <end position="61"/>
    </location>
</feature>
<accession>A0A923NF59</accession>
<reference evidence="2" key="1">
    <citation type="submission" date="2020-08" db="EMBL/GenBank/DDBJ databases">
        <authorList>
            <person name="Liu C."/>
            <person name="Sun Q."/>
        </authorList>
    </citation>
    <scope>NUCLEOTIDE SEQUENCE</scope>
    <source>
        <strain evidence="2">BX16</strain>
    </source>
</reference>
<evidence type="ECO:0000313" key="2">
    <source>
        <dbReference type="EMBL" id="MBC5999030.1"/>
    </source>
</evidence>
<comment type="caution">
    <text evidence="2">The sequence shown here is derived from an EMBL/GenBank/DDBJ whole genome shotgun (WGS) entry which is preliminary data.</text>
</comment>
<keyword evidence="3" id="KW-1185">Reference proteome</keyword>
<name>A0A923NF59_9FIRM</name>
<organism evidence="2 3">
    <name type="scientific">Lentihominibacter faecis</name>
    <dbReference type="NCBI Taxonomy" id="2764712"/>
    <lineage>
        <taxon>Bacteria</taxon>
        <taxon>Bacillati</taxon>
        <taxon>Bacillota</taxon>
        <taxon>Clostridia</taxon>
        <taxon>Peptostreptococcales</taxon>
        <taxon>Anaerovoracaceae</taxon>
        <taxon>Lentihominibacter</taxon>
    </lineage>
</organism>
<dbReference type="NCBIfam" id="TIGR04518">
    <property type="entry name" value="ECF_S_folT_fam"/>
    <property type="match status" value="1"/>
</dbReference>
<feature type="transmembrane region" description="Helical" evidence="1">
    <location>
        <begin position="12"/>
        <end position="28"/>
    </location>
</feature>
<keyword evidence="1" id="KW-1133">Transmembrane helix</keyword>
<feature type="transmembrane region" description="Helical" evidence="1">
    <location>
        <begin position="73"/>
        <end position="94"/>
    </location>
</feature>